<keyword evidence="2" id="KW-1185">Reference proteome</keyword>
<organism evidence="1 2">
    <name type="scientific">Nocardia donostiensis</name>
    <dbReference type="NCBI Taxonomy" id="1538463"/>
    <lineage>
        <taxon>Bacteria</taxon>
        <taxon>Bacillati</taxon>
        <taxon>Actinomycetota</taxon>
        <taxon>Actinomycetes</taxon>
        <taxon>Mycobacteriales</taxon>
        <taxon>Nocardiaceae</taxon>
        <taxon>Nocardia</taxon>
    </lineage>
</organism>
<dbReference type="Proteomes" id="UP000188836">
    <property type="component" value="Unassembled WGS sequence"/>
</dbReference>
<dbReference type="AlphaFoldDB" id="A0A1W0B3Y9"/>
<comment type="caution">
    <text evidence="1">The sequence shown here is derived from an EMBL/GenBank/DDBJ whole genome shotgun (WGS) entry which is preliminary data.</text>
</comment>
<dbReference type="STRING" id="1538463.B0T36_01115"/>
<name>A0A1W0B3Y9_9NOCA</name>
<gene>
    <name evidence="1" type="ORF">B0T46_01050</name>
</gene>
<evidence type="ECO:0000313" key="2">
    <source>
        <dbReference type="Proteomes" id="UP000188836"/>
    </source>
</evidence>
<reference evidence="1 2" key="1">
    <citation type="journal article" date="2016" name="Antonie Van Leeuwenhoek">
        <title>Nocardia donostiensis sp. nov., isolated from human respiratory specimens.</title>
        <authorList>
            <person name="Ercibengoa M."/>
            <person name="Bell M."/>
            <person name="Marimon J.M."/>
            <person name="Humrighouse B."/>
            <person name="Klenk H.P."/>
            <person name="Potter G."/>
            <person name="Perez-Trallero E."/>
        </authorList>
    </citation>
    <scope>NUCLEOTIDE SEQUENCE [LARGE SCALE GENOMIC DNA]</scope>
    <source>
        <strain evidence="1 2">X1655</strain>
    </source>
</reference>
<sequence>MNELVVTSDAIRRYADASATMAADVLVAGATNQAATLAAAVPVFGLIGQDFLAAFAVAQANNLSSTTELAYVHAMTAVAAHESAALYDSTEAASVSDFETINRSI</sequence>
<accession>A0A1W0B3Y9</accession>
<dbReference type="EMBL" id="MUMY01000001">
    <property type="protein sequence ID" value="ONM50531.1"/>
    <property type="molecule type" value="Genomic_DNA"/>
</dbReference>
<protein>
    <recommendedName>
        <fullName evidence="3">ESX-1 secretion-associated protein</fullName>
    </recommendedName>
</protein>
<proteinExistence type="predicted"/>
<dbReference type="OrthoDB" id="4565343at2"/>
<evidence type="ECO:0008006" key="3">
    <source>
        <dbReference type="Google" id="ProtNLM"/>
    </source>
</evidence>
<evidence type="ECO:0000313" key="1">
    <source>
        <dbReference type="EMBL" id="ONM50531.1"/>
    </source>
</evidence>